<dbReference type="RefSeq" id="WP_163478227.1">
    <property type="nucleotide sequence ID" value="NZ_JAAGWE010000035.1"/>
</dbReference>
<accession>A0A6P0GMH0</accession>
<evidence type="ECO:0000313" key="3">
    <source>
        <dbReference type="Proteomes" id="UP000471126"/>
    </source>
</evidence>
<sequence>MTESTTHDVSGADGRFAPVPTPGTNESPNREALRREIEAWLDSEAFTTLASAEGAQADGTLEERLAYLDGFSAAEWDFRARAARARAAGYLERNQVDRDLVDGPREELVFAAARALGLVDPRPPQRDHYDYVLVLGGLVRANVSRSQYAAHLLRSGRVSTASVAALTAFRPLARNESDKTQDEHRLLETLELPDRATEAEVLGDALADAFGLPDAPTIPARGEEDTGRFGVATTSDGARTVTLVAAPNPASSRRANTGQTMRYWAREVAHVKAGQRILFVTSAIYVPFQHAVALQNLGLPFGATVETVGVDPATLRPGLAAASFRGVNYLQELRSAVRAYRSLVRSLDENAGGRG</sequence>
<dbReference type="AlphaFoldDB" id="A0A6P0GMH0"/>
<dbReference type="EMBL" id="JAAGWE010000035">
    <property type="protein sequence ID" value="NEM08171.1"/>
    <property type="molecule type" value="Genomic_DNA"/>
</dbReference>
<evidence type="ECO:0000256" key="1">
    <source>
        <dbReference type="SAM" id="MobiDB-lite"/>
    </source>
</evidence>
<feature type="region of interest" description="Disordered" evidence="1">
    <location>
        <begin position="1"/>
        <end position="32"/>
    </location>
</feature>
<name>A0A6P0GMH0_9ACTN</name>
<proteinExistence type="predicted"/>
<protein>
    <submittedName>
        <fullName evidence="2">Uncharacterized protein</fullName>
    </submittedName>
</protein>
<organism evidence="2 3">
    <name type="scientific">Geodermatophilus normandii</name>
    <dbReference type="NCBI Taxonomy" id="1137989"/>
    <lineage>
        <taxon>Bacteria</taxon>
        <taxon>Bacillati</taxon>
        <taxon>Actinomycetota</taxon>
        <taxon>Actinomycetes</taxon>
        <taxon>Geodermatophilales</taxon>
        <taxon>Geodermatophilaceae</taxon>
        <taxon>Geodermatophilus</taxon>
    </lineage>
</organism>
<dbReference type="Proteomes" id="UP000471126">
    <property type="component" value="Unassembled WGS sequence"/>
</dbReference>
<evidence type="ECO:0000313" key="2">
    <source>
        <dbReference type="EMBL" id="NEM08171.1"/>
    </source>
</evidence>
<comment type="caution">
    <text evidence="2">The sequence shown here is derived from an EMBL/GenBank/DDBJ whole genome shotgun (WGS) entry which is preliminary data.</text>
</comment>
<reference evidence="2 3" key="1">
    <citation type="submission" date="2019-12" db="EMBL/GenBank/DDBJ databases">
        <title>WGS of CPCC 203550 I12A-02606.</title>
        <authorList>
            <person name="Jiang Z."/>
        </authorList>
    </citation>
    <scope>NUCLEOTIDE SEQUENCE [LARGE SCALE GENOMIC DNA]</scope>
    <source>
        <strain evidence="2 3">I12A-02606</strain>
    </source>
</reference>
<gene>
    <name evidence="2" type="ORF">GCU54_19560</name>
</gene>